<reference evidence="14 15" key="1">
    <citation type="submission" date="2013-08" db="EMBL/GenBank/DDBJ databases">
        <title>Intrasporangium oryzae NRRL B-24470.</title>
        <authorList>
            <person name="Liu H."/>
            <person name="Wang G."/>
        </authorList>
    </citation>
    <scope>NUCLEOTIDE SEQUENCE [LARGE SCALE GENOMIC DNA]</scope>
    <source>
        <strain evidence="14 15">NRRL B-24470</strain>
    </source>
</reference>
<dbReference type="Pfam" id="PF02518">
    <property type="entry name" value="HATPase_c"/>
    <property type="match status" value="1"/>
</dbReference>
<dbReference type="PANTHER" id="PTHR45436">
    <property type="entry name" value="SENSOR HISTIDINE KINASE YKOH"/>
    <property type="match status" value="1"/>
</dbReference>
<dbReference type="InterPro" id="IPR036097">
    <property type="entry name" value="HisK_dim/P_sf"/>
</dbReference>
<evidence type="ECO:0000256" key="11">
    <source>
        <dbReference type="ARBA" id="ARBA00023136"/>
    </source>
</evidence>
<accession>W9G739</accession>
<evidence type="ECO:0000256" key="10">
    <source>
        <dbReference type="ARBA" id="ARBA00023012"/>
    </source>
</evidence>
<dbReference type="Proteomes" id="UP000019489">
    <property type="component" value="Unassembled WGS sequence"/>
</dbReference>
<evidence type="ECO:0000256" key="5">
    <source>
        <dbReference type="ARBA" id="ARBA00022553"/>
    </source>
</evidence>
<dbReference type="GO" id="GO:0005886">
    <property type="term" value="C:plasma membrane"/>
    <property type="evidence" value="ECO:0007669"/>
    <property type="project" value="UniProtKB-SubCell"/>
</dbReference>
<keyword evidence="15" id="KW-1185">Reference proteome</keyword>
<keyword evidence="8 14" id="KW-0418">Kinase</keyword>
<evidence type="ECO:0000256" key="7">
    <source>
        <dbReference type="ARBA" id="ARBA00022692"/>
    </source>
</evidence>
<dbReference type="InterPro" id="IPR005467">
    <property type="entry name" value="His_kinase_dom"/>
</dbReference>
<dbReference type="PRINTS" id="PR00344">
    <property type="entry name" value="BCTRLSENSOR"/>
</dbReference>
<evidence type="ECO:0000256" key="4">
    <source>
        <dbReference type="ARBA" id="ARBA00012438"/>
    </source>
</evidence>
<dbReference type="CDD" id="cd00075">
    <property type="entry name" value="HATPase"/>
    <property type="match status" value="1"/>
</dbReference>
<dbReference type="EMBL" id="AWSA01000079">
    <property type="protein sequence ID" value="EWS99688.1"/>
    <property type="molecule type" value="Genomic_DNA"/>
</dbReference>
<evidence type="ECO:0000313" key="14">
    <source>
        <dbReference type="EMBL" id="EWS99688.1"/>
    </source>
</evidence>
<dbReference type="Gene3D" id="3.30.565.10">
    <property type="entry name" value="Histidine kinase-like ATPase, C-terminal domain"/>
    <property type="match status" value="1"/>
</dbReference>
<dbReference type="InterPro" id="IPR004358">
    <property type="entry name" value="Sig_transdc_His_kin-like_C"/>
</dbReference>
<dbReference type="STRING" id="1386089.N865_21490"/>
<keyword evidence="5" id="KW-0597">Phosphoprotein</keyword>
<evidence type="ECO:0000256" key="8">
    <source>
        <dbReference type="ARBA" id="ARBA00022777"/>
    </source>
</evidence>
<keyword evidence="7 12" id="KW-0812">Transmembrane</keyword>
<evidence type="ECO:0000259" key="13">
    <source>
        <dbReference type="PROSITE" id="PS50109"/>
    </source>
</evidence>
<dbReference type="PROSITE" id="PS50109">
    <property type="entry name" value="HIS_KIN"/>
    <property type="match status" value="1"/>
</dbReference>
<comment type="catalytic activity">
    <reaction evidence="1">
        <text>ATP + protein L-histidine = ADP + protein N-phospho-L-histidine.</text>
        <dbReference type="EC" id="2.7.13.3"/>
    </reaction>
</comment>
<dbReference type="GO" id="GO:0000155">
    <property type="term" value="F:phosphorelay sensor kinase activity"/>
    <property type="evidence" value="ECO:0007669"/>
    <property type="project" value="InterPro"/>
</dbReference>
<dbReference type="SUPFAM" id="SSF47384">
    <property type="entry name" value="Homodimeric domain of signal transducing histidine kinase"/>
    <property type="match status" value="1"/>
</dbReference>
<evidence type="ECO:0000256" key="2">
    <source>
        <dbReference type="ARBA" id="ARBA00004141"/>
    </source>
</evidence>
<evidence type="ECO:0000256" key="6">
    <source>
        <dbReference type="ARBA" id="ARBA00022679"/>
    </source>
</evidence>
<dbReference type="EC" id="2.7.13.3" evidence="4"/>
<feature type="transmembrane region" description="Helical" evidence="12">
    <location>
        <begin position="151"/>
        <end position="173"/>
    </location>
</feature>
<dbReference type="SMART" id="SM00388">
    <property type="entry name" value="HisKA"/>
    <property type="match status" value="1"/>
</dbReference>
<dbReference type="InterPro" id="IPR003661">
    <property type="entry name" value="HisK_dim/P_dom"/>
</dbReference>
<evidence type="ECO:0000256" key="12">
    <source>
        <dbReference type="SAM" id="Phobius"/>
    </source>
</evidence>
<dbReference type="AlphaFoldDB" id="W9G739"/>
<comment type="subcellular location">
    <subcellularLocation>
        <location evidence="3">Cell membrane</location>
    </subcellularLocation>
    <subcellularLocation>
        <location evidence="2">Membrane</location>
        <topology evidence="2">Multi-pass membrane protein</topology>
    </subcellularLocation>
</comment>
<dbReference type="PANTHER" id="PTHR45436:SF15">
    <property type="entry name" value="SENSOR HISTIDINE KINASE CUSS"/>
    <property type="match status" value="1"/>
</dbReference>
<comment type="caution">
    <text evidence="14">The sequence shown here is derived from an EMBL/GenBank/DDBJ whole genome shotgun (WGS) entry which is preliminary data.</text>
</comment>
<name>W9G739_9MICO</name>
<organism evidence="14 15">
    <name type="scientific">Intrasporangium oryzae NRRL B-24470</name>
    <dbReference type="NCBI Taxonomy" id="1386089"/>
    <lineage>
        <taxon>Bacteria</taxon>
        <taxon>Bacillati</taxon>
        <taxon>Actinomycetota</taxon>
        <taxon>Actinomycetes</taxon>
        <taxon>Micrococcales</taxon>
        <taxon>Intrasporangiaceae</taxon>
        <taxon>Intrasporangium</taxon>
    </lineage>
</organism>
<keyword evidence="9 12" id="KW-1133">Transmembrane helix</keyword>
<keyword evidence="11 12" id="KW-0472">Membrane</keyword>
<evidence type="ECO:0000256" key="9">
    <source>
        <dbReference type="ARBA" id="ARBA00022989"/>
    </source>
</evidence>
<dbReference type="eggNOG" id="COG4251">
    <property type="taxonomic scope" value="Bacteria"/>
</dbReference>
<protein>
    <recommendedName>
        <fullName evidence="4">histidine kinase</fullName>
        <ecNumber evidence="4">2.7.13.3</ecNumber>
    </recommendedName>
</protein>
<dbReference type="InterPro" id="IPR003594">
    <property type="entry name" value="HATPase_dom"/>
</dbReference>
<dbReference type="SUPFAM" id="SSF55874">
    <property type="entry name" value="ATPase domain of HSP90 chaperone/DNA topoisomerase II/histidine kinase"/>
    <property type="match status" value="1"/>
</dbReference>
<feature type="transmembrane region" description="Helical" evidence="12">
    <location>
        <begin position="27"/>
        <end position="50"/>
    </location>
</feature>
<gene>
    <name evidence="14" type="ORF">N865_21490</name>
</gene>
<sequence length="434" mass="44497">MMARRAVRGPRSIGAQGDPVARAERSIALRVSLTTAVVVLVAIVGAGLIFDRQQLAEIGGRVEAAARTADDVADAPPGVWIVEVTSSGHKATPGTPEPVVTAAVEAADGTAGPTSITAMGRSWPAFVDPRSDRTFVTVYDIRLHTAEEQRLITATAIAGGLGILLAALTGLLAGRRAVRPLAEALELQRQFVADASHELRTPLAVISTRAQLLRRHLAAGAAPARVAEADQLVADTKAMADVVSDLLLSAQLEHADVPAERVDLATIASDVVASLGPYAADHGVTLTVSSRGVGVGADDVRTGDVEPGGAASGGLEPVVVNGVGTSLRRAVLALVDNAIAHSPQGARVDVEVGSVGDEAWLDVVDHGSGVDPDDIDRLTRRFARARDDGGGRRVGLGLALVSQVVRSHGGRLEVAETAGGGATFSLVLPLAPVV</sequence>
<dbReference type="PATRIC" id="fig|1386089.3.peg.4095"/>
<dbReference type="SMART" id="SM00387">
    <property type="entry name" value="HATPase_c"/>
    <property type="match status" value="1"/>
</dbReference>
<dbReference type="CDD" id="cd00082">
    <property type="entry name" value="HisKA"/>
    <property type="match status" value="1"/>
</dbReference>
<evidence type="ECO:0000256" key="1">
    <source>
        <dbReference type="ARBA" id="ARBA00000085"/>
    </source>
</evidence>
<dbReference type="Gene3D" id="1.10.287.130">
    <property type="match status" value="1"/>
</dbReference>
<dbReference type="InterPro" id="IPR050428">
    <property type="entry name" value="TCS_sensor_his_kinase"/>
</dbReference>
<evidence type="ECO:0000256" key="3">
    <source>
        <dbReference type="ARBA" id="ARBA00004236"/>
    </source>
</evidence>
<keyword evidence="6" id="KW-0808">Transferase</keyword>
<keyword evidence="10" id="KW-0902">Two-component regulatory system</keyword>
<dbReference type="Pfam" id="PF00512">
    <property type="entry name" value="HisKA"/>
    <property type="match status" value="1"/>
</dbReference>
<evidence type="ECO:0000313" key="15">
    <source>
        <dbReference type="Proteomes" id="UP000019489"/>
    </source>
</evidence>
<dbReference type="InterPro" id="IPR036890">
    <property type="entry name" value="HATPase_C_sf"/>
</dbReference>
<proteinExistence type="predicted"/>
<feature type="domain" description="Histidine kinase" evidence="13">
    <location>
        <begin position="194"/>
        <end position="432"/>
    </location>
</feature>